<accession>A0AAW1U903</accession>
<evidence type="ECO:0000313" key="2">
    <source>
        <dbReference type="Proteomes" id="UP001431783"/>
    </source>
</evidence>
<dbReference type="AlphaFoldDB" id="A0AAW1U903"/>
<gene>
    <name evidence="1" type="ORF">WA026_012717</name>
</gene>
<name>A0AAW1U903_9CUCU</name>
<keyword evidence="2" id="KW-1185">Reference proteome</keyword>
<comment type="caution">
    <text evidence="1">The sequence shown here is derived from an EMBL/GenBank/DDBJ whole genome shotgun (WGS) entry which is preliminary data.</text>
</comment>
<dbReference type="EMBL" id="JARQZJ010000036">
    <property type="protein sequence ID" value="KAK9876406.1"/>
    <property type="molecule type" value="Genomic_DNA"/>
</dbReference>
<proteinExistence type="predicted"/>
<sequence>MFCPMKCYDLTNKSKQWITSEVRAASIELRDLYWLHRLLLETQDSLRQYRTLKLTYRVLLNNAKRKFNDKILCNSTNINGSVWKIVNRETGRKKMQ</sequence>
<evidence type="ECO:0000313" key="1">
    <source>
        <dbReference type="EMBL" id="KAK9876406.1"/>
    </source>
</evidence>
<reference evidence="1 2" key="1">
    <citation type="submission" date="2023-03" db="EMBL/GenBank/DDBJ databases">
        <title>Genome insight into feeding habits of ladybird beetles.</title>
        <authorList>
            <person name="Li H.-S."/>
            <person name="Huang Y.-H."/>
            <person name="Pang H."/>
        </authorList>
    </citation>
    <scope>NUCLEOTIDE SEQUENCE [LARGE SCALE GENOMIC DNA]</scope>
    <source>
        <strain evidence="1">SYSU_2023b</strain>
        <tissue evidence="1">Whole body</tissue>
    </source>
</reference>
<dbReference type="Proteomes" id="UP001431783">
    <property type="component" value="Unassembled WGS sequence"/>
</dbReference>
<protein>
    <submittedName>
        <fullName evidence="1">Uncharacterized protein</fullName>
    </submittedName>
</protein>
<organism evidence="1 2">
    <name type="scientific">Henosepilachna vigintioctopunctata</name>
    <dbReference type="NCBI Taxonomy" id="420089"/>
    <lineage>
        <taxon>Eukaryota</taxon>
        <taxon>Metazoa</taxon>
        <taxon>Ecdysozoa</taxon>
        <taxon>Arthropoda</taxon>
        <taxon>Hexapoda</taxon>
        <taxon>Insecta</taxon>
        <taxon>Pterygota</taxon>
        <taxon>Neoptera</taxon>
        <taxon>Endopterygota</taxon>
        <taxon>Coleoptera</taxon>
        <taxon>Polyphaga</taxon>
        <taxon>Cucujiformia</taxon>
        <taxon>Coccinelloidea</taxon>
        <taxon>Coccinellidae</taxon>
        <taxon>Epilachninae</taxon>
        <taxon>Epilachnini</taxon>
        <taxon>Henosepilachna</taxon>
    </lineage>
</organism>